<accession>A0ABV9N834</accession>
<feature type="transmembrane region" description="Helical" evidence="1">
    <location>
        <begin position="20"/>
        <end position="44"/>
    </location>
</feature>
<reference evidence="3" key="1">
    <citation type="journal article" date="2019" name="Int. J. Syst. Evol. Microbiol.">
        <title>The Global Catalogue of Microorganisms (GCM) 10K type strain sequencing project: providing services to taxonomists for standard genome sequencing and annotation.</title>
        <authorList>
            <consortium name="The Broad Institute Genomics Platform"/>
            <consortium name="The Broad Institute Genome Sequencing Center for Infectious Disease"/>
            <person name="Wu L."/>
            <person name="Ma J."/>
        </authorList>
    </citation>
    <scope>NUCLEOTIDE SEQUENCE [LARGE SCALE GENOMIC DNA]</scope>
    <source>
        <strain evidence="3">CCUG 62981</strain>
    </source>
</reference>
<proteinExistence type="predicted"/>
<keyword evidence="3" id="KW-1185">Reference proteome</keyword>
<keyword evidence="1" id="KW-0472">Membrane</keyword>
<feature type="transmembrane region" description="Helical" evidence="1">
    <location>
        <begin position="50"/>
        <end position="73"/>
    </location>
</feature>
<protein>
    <submittedName>
        <fullName evidence="2">Uncharacterized protein</fullName>
    </submittedName>
</protein>
<evidence type="ECO:0000256" key="1">
    <source>
        <dbReference type="SAM" id="Phobius"/>
    </source>
</evidence>
<feature type="transmembrane region" description="Helical" evidence="1">
    <location>
        <begin position="117"/>
        <end position="138"/>
    </location>
</feature>
<organism evidence="2 3">
    <name type="scientific">Glycocaulis abyssi</name>
    <dbReference type="NCBI Taxonomy" id="1433403"/>
    <lineage>
        <taxon>Bacteria</taxon>
        <taxon>Pseudomonadati</taxon>
        <taxon>Pseudomonadota</taxon>
        <taxon>Alphaproteobacteria</taxon>
        <taxon>Maricaulales</taxon>
        <taxon>Maricaulaceae</taxon>
        <taxon>Glycocaulis</taxon>
    </lineage>
</organism>
<gene>
    <name evidence="2" type="ORF">ACFPB0_00765</name>
</gene>
<feature type="transmembrane region" description="Helical" evidence="1">
    <location>
        <begin position="85"/>
        <end position="105"/>
    </location>
</feature>
<keyword evidence="1" id="KW-0812">Transmembrane</keyword>
<comment type="caution">
    <text evidence="2">The sequence shown here is derived from an EMBL/GenBank/DDBJ whole genome shotgun (WGS) entry which is preliminary data.</text>
</comment>
<dbReference type="EMBL" id="JBHSGQ010000001">
    <property type="protein sequence ID" value="MFC4723810.1"/>
    <property type="molecule type" value="Genomic_DNA"/>
</dbReference>
<dbReference type="Proteomes" id="UP001596024">
    <property type="component" value="Unassembled WGS sequence"/>
</dbReference>
<sequence>MLSRQPEDARINSLLRTALLANAIYSAASGLAALIFASGLSGALLTLGAIAGISTAVVLGSIGAGLVAFAIFVGWVARNPVSRRGLVILITVLDTAWVVLAAGLLGLTGQAFTNTGVIVVIATAIPVGLFAVVQMAALTSWRSPAAR</sequence>
<dbReference type="RefSeq" id="WP_382436262.1">
    <property type="nucleotide sequence ID" value="NZ_JBHSGQ010000001.1"/>
</dbReference>
<keyword evidence="1" id="KW-1133">Transmembrane helix</keyword>
<evidence type="ECO:0000313" key="2">
    <source>
        <dbReference type="EMBL" id="MFC4723810.1"/>
    </source>
</evidence>
<name>A0ABV9N834_9PROT</name>
<evidence type="ECO:0000313" key="3">
    <source>
        <dbReference type="Proteomes" id="UP001596024"/>
    </source>
</evidence>